<feature type="transmembrane region" description="Helical" evidence="1">
    <location>
        <begin position="864"/>
        <end position="883"/>
    </location>
</feature>
<dbReference type="Proteomes" id="UP001143486">
    <property type="component" value="Unassembled WGS sequence"/>
</dbReference>
<organism evidence="2 3">
    <name type="scientific">Maricaulis virginensis</name>
    <dbReference type="NCBI Taxonomy" id="144022"/>
    <lineage>
        <taxon>Bacteria</taxon>
        <taxon>Pseudomonadati</taxon>
        <taxon>Pseudomonadota</taxon>
        <taxon>Alphaproteobacteria</taxon>
        <taxon>Maricaulales</taxon>
        <taxon>Maricaulaceae</taxon>
        <taxon>Maricaulis</taxon>
    </lineage>
</organism>
<dbReference type="Gene3D" id="3.30.70.1320">
    <property type="entry name" value="Multidrug efflux transporter AcrB pore domain like"/>
    <property type="match status" value="1"/>
</dbReference>
<sequence>MSTLFFRYSRLTALAVILLVAAGLGALMSLGRQEDPSLTERFGTVVTVFPGASAERVEALVTEPLEDAIHELAEIGETSSDSRSGISVITLEVREDLGPADVDQAWTLIREQVESVRSQLPAGAGAPDVERRYTGAATLVVALSWDGQGEENLAILSRLADDLEARLRNLPGTEETEVHGAVEEEIRVLADPETLAALGLTVADLARLTASADAKAPAGELRSDTVDLNVEIAGEFDSLDRIRAIALAEGPNGEFIRVGDVADVEKGARTPAASMGFTNGRRAVFVTAFLQPELRVDQWSEAADAVVADFAASVPGIRVETIFRQGDYVDDRLHGLAGDLMMSALIVFGVLFVMMGWRAALIVGSALPLTVLAVLLLTRIYDEPLHQMSVTGLVVALGLLIDNAIVVVDEYRLFRSRGEAPLGALDHAVRHLFAPLAASTLTTIFAFAPIALMPGAAGEFISMIGISVIFAVGASFILAMTVVGAFAAWFDDPGLAGAPRRFWRHGLGAGPFGGLYRNMLDAITARPWTGLVAGLILPVAGFVAVSTLPMQFFPPTDRDMFQLELELPSSTSIAETRRQTERAREIIMSYDGVERVTWTIGESGPRTYYNVMGNREGSPGYAAGFVHTTSAEATARILPELQRRVMAEFPQARFLTLPFEQGPPIPAPIELVLVGPELTELDRLGHEIRGVLSQTPTVTHTLSRLEMGEPVARIMADEASAELAGVRLADLANRLRGELDGEIGGSVLEGMEELPVRVIAQDARRASLSSVAGSPLASPGADILASPVAALGDVTLAPQVATIHHENGHRVNTVLGFLEPFTLPAPALEHFFAALDEADIVLPPGYELQVGGEAAERGGAMADLFSTAIPLLVLMIGSVVLAFNSFRFAGVIFVVAFLSVGLAMFGVWLFGTPLGFNAIVGSMGLMGLSINGAIVVLSALRADPASVALEPGAVQATVMDATRHILSTTLTTIGGFVPLLLSGDSFWLPFASAMVGGVAGSAILALVFAPAAFVKLSRLSDKKRRLLDSLRRERSRARGLPALAEQA</sequence>
<keyword evidence="1" id="KW-1133">Transmembrane helix</keyword>
<dbReference type="SUPFAM" id="SSF82714">
    <property type="entry name" value="Multidrug efflux transporter AcrB TolC docking domain, DN and DC subdomains"/>
    <property type="match status" value="1"/>
</dbReference>
<feature type="transmembrane region" description="Helical" evidence="1">
    <location>
        <begin position="531"/>
        <end position="553"/>
    </location>
</feature>
<reference evidence="2" key="2">
    <citation type="submission" date="2023-01" db="EMBL/GenBank/DDBJ databases">
        <authorList>
            <person name="Sun Q."/>
            <person name="Evtushenko L."/>
        </authorList>
    </citation>
    <scope>NUCLEOTIDE SEQUENCE</scope>
    <source>
        <strain evidence="2">VKM B-1513</strain>
    </source>
</reference>
<reference evidence="2" key="1">
    <citation type="journal article" date="2014" name="Int. J. Syst. Evol. Microbiol.">
        <title>Complete genome sequence of Corynebacterium casei LMG S-19264T (=DSM 44701T), isolated from a smear-ripened cheese.</title>
        <authorList>
            <consortium name="US DOE Joint Genome Institute (JGI-PGF)"/>
            <person name="Walter F."/>
            <person name="Albersmeier A."/>
            <person name="Kalinowski J."/>
            <person name="Ruckert C."/>
        </authorList>
    </citation>
    <scope>NUCLEOTIDE SEQUENCE</scope>
    <source>
        <strain evidence="2">VKM B-1513</strain>
    </source>
</reference>
<dbReference type="GO" id="GO:0005886">
    <property type="term" value="C:plasma membrane"/>
    <property type="evidence" value="ECO:0007669"/>
    <property type="project" value="TreeGrafter"/>
</dbReference>
<feature type="transmembrane region" description="Helical" evidence="1">
    <location>
        <begin position="464"/>
        <end position="490"/>
    </location>
</feature>
<feature type="transmembrane region" description="Helical" evidence="1">
    <location>
        <begin position="12"/>
        <end position="31"/>
    </location>
</feature>
<feature type="transmembrane region" description="Helical" evidence="1">
    <location>
        <begin position="333"/>
        <end position="353"/>
    </location>
</feature>
<feature type="transmembrane region" description="Helical" evidence="1">
    <location>
        <begin position="390"/>
        <end position="408"/>
    </location>
</feature>
<dbReference type="SUPFAM" id="SSF82866">
    <property type="entry name" value="Multidrug efflux transporter AcrB transmembrane domain"/>
    <property type="match status" value="2"/>
</dbReference>
<feature type="transmembrane region" description="Helical" evidence="1">
    <location>
        <begin position="359"/>
        <end position="378"/>
    </location>
</feature>
<feature type="transmembrane region" description="Helical" evidence="1">
    <location>
        <begin position="916"/>
        <end position="940"/>
    </location>
</feature>
<proteinExistence type="predicted"/>
<feature type="transmembrane region" description="Helical" evidence="1">
    <location>
        <begin position="987"/>
        <end position="1014"/>
    </location>
</feature>
<dbReference type="SUPFAM" id="SSF82693">
    <property type="entry name" value="Multidrug efflux transporter AcrB pore domain, PN1, PN2, PC1 and PC2 subdomains"/>
    <property type="match status" value="3"/>
</dbReference>
<dbReference type="Pfam" id="PF00873">
    <property type="entry name" value="ACR_tran"/>
    <property type="match status" value="1"/>
</dbReference>
<dbReference type="PRINTS" id="PR00702">
    <property type="entry name" value="ACRIFLAVINRP"/>
</dbReference>
<gene>
    <name evidence="2" type="ORF">GCM10017621_11220</name>
</gene>
<dbReference type="InterPro" id="IPR027463">
    <property type="entry name" value="AcrB_DN_DC_subdom"/>
</dbReference>
<evidence type="ECO:0000313" key="2">
    <source>
        <dbReference type="EMBL" id="GLK51614.1"/>
    </source>
</evidence>
<dbReference type="InterPro" id="IPR001036">
    <property type="entry name" value="Acrflvin-R"/>
</dbReference>
<keyword evidence="1" id="KW-0812">Transmembrane</keyword>
<dbReference type="Gene3D" id="3.30.70.1440">
    <property type="entry name" value="Multidrug efflux transporter AcrB pore domain"/>
    <property type="match status" value="1"/>
</dbReference>
<dbReference type="Gene3D" id="3.30.2090.10">
    <property type="entry name" value="Multidrug efflux transporter AcrB TolC docking domain, DN and DC subdomains"/>
    <property type="match status" value="2"/>
</dbReference>
<dbReference type="AlphaFoldDB" id="A0A9W6MN82"/>
<dbReference type="GO" id="GO:0042910">
    <property type="term" value="F:xenobiotic transmembrane transporter activity"/>
    <property type="evidence" value="ECO:0007669"/>
    <property type="project" value="TreeGrafter"/>
</dbReference>
<dbReference type="RefSeq" id="WP_271185994.1">
    <property type="nucleotide sequence ID" value="NZ_BSFE01000002.1"/>
</dbReference>
<dbReference type="PANTHER" id="PTHR32063">
    <property type="match status" value="1"/>
</dbReference>
<evidence type="ECO:0000313" key="3">
    <source>
        <dbReference type="Proteomes" id="UP001143486"/>
    </source>
</evidence>
<dbReference type="Gene3D" id="3.30.70.1430">
    <property type="entry name" value="Multidrug efflux transporter AcrB pore domain"/>
    <property type="match status" value="2"/>
</dbReference>
<name>A0A9W6MN82_9PROT</name>
<accession>A0A9W6MN82</accession>
<dbReference type="EMBL" id="BSFE01000002">
    <property type="protein sequence ID" value="GLK51614.1"/>
    <property type="molecule type" value="Genomic_DNA"/>
</dbReference>
<feature type="transmembrane region" description="Helical" evidence="1">
    <location>
        <begin position="890"/>
        <end position="910"/>
    </location>
</feature>
<evidence type="ECO:0000256" key="1">
    <source>
        <dbReference type="SAM" id="Phobius"/>
    </source>
</evidence>
<feature type="transmembrane region" description="Helical" evidence="1">
    <location>
        <begin position="428"/>
        <end position="452"/>
    </location>
</feature>
<protein>
    <submittedName>
        <fullName evidence="2">Acriflavine resistance protein B</fullName>
    </submittedName>
</protein>
<keyword evidence="1" id="KW-0472">Membrane</keyword>
<dbReference type="Gene3D" id="1.20.1640.10">
    <property type="entry name" value="Multidrug efflux transporter AcrB transmembrane domain"/>
    <property type="match status" value="2"/>
</dbReference>
<keyword evidence="3" id="KW-1185">Reference proteome</keyword>
<dbReference type="PANTHER" id="PTHR32063:SF18">
    <property type="entry name" value="CATION EFFLUX SYSTEM PROTEIN"/>
    <property type="match status" value="1"/>
</dbReference>
<comment type="caution">
    <text evidence="2">The sequence shown here is derived from an EMBL/GenBank/DDBJ whole genome shotgun (WGS) entry which is preliminary data.</text>
</comment>
<feature type="transmembrane region" description="Helical" evidence="1">
    <location>
        <begin position="961"/>
        <end position="981"/>
    </location>
</feature>